<evidence type="ECO:0000313" key="2">
    <source>
        <dbReference type="Proteomes" id="UP000326837"/>
    </source>
</evidence>
<accession>A0A5K7XAB9</accession>
<dbReference type="Proteomes" id="UP000326837">
    <property type="component" value="Chromosome"/>
</dbReference>
<evidence type="ECO:0000313" key="1">
    <source>
        <dbReference type="EMBL" id="BBO32867.1"/>
    </source>
</evidence>
<sequence>MAWSMKSPADWRPKLIASRMPSMLVDCNGLLDEGCYA</sequence>
<proteinExistence type="predicted"/>
<dbReference type="AlphaFoldDB" id="A0A5K7XAB9"/>
<gene>
    <name evidence="1" type="ORF">PLANPX_2479</name>
</gene>
<keyword evidence="2" id="KW-1185">Reference proteome</keyword>
<name>A0A5K7XAB9_9BACT</name>
<protein>
    <submittedName>
        <fullName evidence="1">Uncharacterized protein</fullName>
    </submittedName>
</protein>
<dbReference type="EMBL" id="AP021861">
    <property type="protein sequence ID" value="BBO32867.1"/>
    <property type="molecule type" value="Genomic_DNA"/>
</dbReference>
<reference evidence="2" key="1">
    <citation type="submission" date="2019-10" db="EMBL/GenBank/DDBJ databases">
        <title>Lacipirellula parvula gen. nov., sp. nov., representing a lineage of planctomycetes widespread in freshwater anoxic habitats, and description of the family Lacipirellulaceae.</title>
        <authorList>
            <person name="Dedysh S.N."/>
            <person name="Kulichevskaya I.S."/>
            <person name="Beletsky A.V."/>
            <person name="Rakitin A.L."/>
            <person name="Mardanov A.V."/>
            <person name="Ivanova A.A."/>
            <person name="Saltykova V.X."/>
            <person name="Rijpstra W.I.C."/>
            <person name="Sinninghe Damste J.S."/>
            <person name="Ravin N.V."/>
        </authorList>
    </citation>
    <scope>NUCLEOTIDE SEQUENCE [LARGE SCALE GENOMIC DNA]</scope>
    <source>
        <strain evidence="2">PX69</strain>
    </source>
</reference>
<organism evidence="1 2">
    <name type="scientific">Lacipirellula parvula</name>
    <dbReference type="NCBI Taxonomy" id="2650471"/>
    <lineage>
        <taxon>Bacteria</taxon>
        <taxon>Pseudomonadati</taxon>
        <taxon>Planctomycetota</taxon>
        <taxon>Planctomycetia</taxon>
        <taxon>Pirellulales</taxon>
        <taxon>Lacipirellulaceae</taxon>
        <taxon>Lacipirellula</taxon>
    </lineage>
</organism>
<dbReference type="KEGG" id="lpav:PLANPX_2479"/>